<feature type="region of interest" description="Disordered" evidence="1">
    <location>
        <begin position="1"/>
        <end position="23"/>
    </location>
</feature>
<dbReference type="EMBL" id="KB405089">
    <property type="protein sequence ID" value="EMF53827.1"/>
    <property type="molecule type" value="Genomic_DNA"/>
</dbReference>
<evidence type="ECO:0000313" key="3">
    <source>
        <dbReference type="Proteomes" id="UP000030760"/>
    </source>
</evidence>
<evidence type="ECO:0000313" key="2">
    <source>
        <dbReference type="EMBL" id="EMF53827.1"/>
    </source>
</evidence>
<feature type="region of interest" description="Disordered" evidence="1">
    <location>
        <begin position="166"/>
        <end position="213"/>
    </location>
</feature>
<evidence type="ECO:0000256" key="1">
    <source>
        <dbReference type="SAM" id="MobiDB-lite"/>
    </source>
</evidence>
<gene>
    <name evidence="2" type="ORF">SBD_5371</name>
</gene>
<dbReference type="Proteomes" id="UP000030760">
    <property type="component" value="Unassembled WGS sequence"/>
</dbReference>
<reference evidence="3" key="1">
    <citation type="journal article" date="2013" name="Genome Announc.">
        <title>Draft Genome Sequence of Streptomyces bottropensis ATCC 25435, a Bottromycin-Producing Actinomycete.</title>
        <authorList>
            <person name="Zhang H."/>
            <person name="Zhou W."/>
            <person name="Zhuang Y."/>
            <person name="Liang X."/>
            <person name="Liu T."/>
        </authorList>
    </citation>
    <scope>NUCLEOTIDE SEQUENCE [LARGE SCALE GENOMIC DNA]</scope>
    <source>
        <strain evidence="3">ATCC 25435</strain>
    </source>
</reference>
<organism evidence="2 3">
    <name type="scientific">Streptomyces bottropensis ATCC 25435</name>
    <dbReference type="NCBI Taxonomy" id="1054862"/>
    <lineage>
        <taxon>Bacteria</taxon>
        <taxon>Bacillati</taxon>
        <taxon>Actinomycetota</taxon>
        <taxon>Actinomycetes</taxon>
        <taxon>Kitasatosporales</taxon>
        <taxon>Streptomycetaceae</taxon>
        <taxon>Streptomyces</taxon>
    </lineage>
</organism>
<sequence>MERGTALVPRPPEPAEGAPPMRRRARVLSATALISAVLGLAAPPSFADPAAEVNPHSVEPGGTLTFSVSCDPTGGPAPETIDASSQAFEQGTVTLQRLPGNDDSAGGPSYQGTAKIAPAADFETGADAANSATEWGVDGLCPAAPGGEGRQWSATFDVAPAGDAPLYDIERYPSHPPTHQPTKDPTHLPSHRPTHPTGHPTAPVQRGVHAGGGGAFTDSVPAMVAGGILVVGALGAAAHRLRRRERGAPPL</sequence>
<accession>M3DBV4</accession>
<protein>
    <recommendedName>
        <fullName evidence="4">Secreted protein</fullName>
    </recommendedName>
</protein>
<evidence type="ECO:0008006" key="4">
    <source>
        <dbReference type="Google" id="ProtNLM"/>
    </source>
</evidence>
<dbReference type="AlphaFoldDB" id="M3DBV4"/>
<name>M3DBV4_9ACTN</name>
<proteinExistence type="predicted"/>